<accession>A0ABM1TNP8</accession>
<proteinExistence type="predicted"/>
<name>A0ABM1TNP8_LIMPO</name>
<gene>
    <name evidence="2" type="primary">LOC111089388</name>
</gene>
<keyword evidence="1" id="KW-1185">Reference proteome</keyword>
<dbReference type="Gene3D" id="1.20.58.1360">
    <property type="match status" value="1"/>
</dbReference>
<dbReference type="RefSeq" id="XP_022257504.1">
    <property type="nucleotide sequence ID" value="XM_022401796.1"/>
</dbReference>
<dbReference type="Proteomes" id="UP000694941">
    <property type="component" value="Unplaced"/>
</dbReference>
<protein>
    <submittedName>
        <fullName evidence="2">Lysine-specific demethylase 2A-like</fullName>
    </submittedName>
</protein>
<organism evidence="1 2">
    <name type="scientific">Limulus polyphemus</name>
    <name type="common">Atlantic horseshoe crab</name>
    <dbReference type="NCBI Taxonomy" id="6850"/>
    <lineage>
        <taxon>Eukaryota</taxon>
        <taxon>Metazoa</taxon>
        <taxon>Ecdysozoa</taxon>
        <taxon>Arthropoda</taxon>
        <taxon>Chelicerata</taxon>
        <taxon>Merostomata</taxon>
        <taxon>Xiphosura</taxon>
        <taxon>Limulidae</taxon>
        <taxon>Limulus</taxon>
    </lineage>
</organism>
<evidence type="ECO:0000313" key="1">
    <source>
        <dbReference type="Proteomes" id="UP000694941"/>
    </source>
</evidence>
<reference evidence="2" key="1">
    <citation type="submission" date="2025-08" db="UniProtKB">
        <authorList>
            <consortium name="RefSeq"/>
        </authorList>
    </citation>
    <scope>IDENTIFICATION</scope>
    <source>
        <tissue evidence="2">Muscle</tissue>
    </source>
</reference>
<sequence>MKFRYPFYIEMLWYVLQRYVHCVIGKNHLVCDEDGQPISPNEFLPKKENITINAKPANNASVISSYKGEAVDTKLLQSYVKLSHPHAPRVTNPNVDIRKYPSVSSKKNKNGKDVELTIKQEGRSISHDRKSPDWSINEEMLEKSKGSKKLTKFELSGLRAIIHRLGAGFHYYVDDWLFLTPSPKPPFFYRRLLGLPGW</sequence>
<evidence type="ECO:0000313" key="2">
    <source>
        <dbReference type="RefSeq" id="XP_022257504.1"/>
    </source>
</evidence>
<dbReference type="GeneID" id="111089388"/>